<comment type="caution">
    <text evidence="1">The sequence shown here is derived from an EMBL/GenBank/DDBJ whole genome shotgun (WGS) entry which is preliminary data.</text>
</comment>
<evidence type="ECO:0000313" key="2">
    <source>
        <dbReference type="Proteomes" id="UP000309038"/>
    </source>
</evidence>
<gene>
    <name evidence="1" type="ORF">EW026_g7161</name>
</gene>
<protein>
    <submittedName>
        <fullName evidence="1">Uncharacterized protein</fullName>
    </submittedName>
</protein>
<name>A0A4S4K8P9_9APHY</name>
<proteinExistence type="predicted"/>
<dbReference type="AlphaFoldDB" id="A0A4S4K8P9"/>
<dbReference type="EMBL" id="SGPJ01000472">
    <property type="protein sequence ID" value="THG94278.1"/>
    <property type="molecule type" value="Genomic_DNA"/>
</dbReference>
<accession>A0A4S4K8P9</accession>
<sequence>MHNILLGVTKTQWFEIWIKGNALQESTEKTPRELDAIHTYLKAFEMPSWVARLPNKVGYPAGGSLTSDKWKAMLLLYCPLIIPIIWKEWGPAAEREYQVKLDKWQKKKGNKPAEPKQQMQLEDTDNFLNLATAMKILLVQSISINDIPLAKLQLQNYLIPRMILKTDMNERGTVAALGQEIAEAAQEFSTNFALGTGCRTTLSLNN</sequence>
<organism evidence="1 2">
    <name type="scientific">Hermanssonia centrifuga</name>
    <dbReference type="NCBI Taxonomy" id="98765"/>
    <lineage>
        <taxon>Eukaryota</taxon>
        <taxon>Fungi</taxon>
        <taxon>Dikarya</taxon>
        <taxon>Basidiomycota</taxon>
        <taxon>Agaricomycotina</taxon>
        <taxon>Agaricomycetes</taxon>
        <taxon>Polyporales</taxon>
        <taxon>Meruliaceae</taxon>
        <taxon>Hermanssonia</taxon>
    </lineage>
</organism>
<dbReference type="Proteomes" id="UP000309038">
    <property type="component" value="Unassembled WGS sequence"/>
</dbReference>
<keyword evidence="2" id="KW-1185">Reference proteome</keyword>
<evidence type="ECO:0000313" key="1">
    <source>
        <dbReference type="EMBL" id="THG94278.1"/>
    </source>
</evidence>
<reference evidence="1 2" key="1">
    <citation type="submission" date="2019-02" db="EMBL/GenBank/DDBJ databases">
        <title>Genome sequencing of the rare red list fungi Phlebia centrifuga.</title>
        <authorList>
            <person name="Buettner E."/>
            <person name="Kellner H."/>
        </authorList>
    </citation>
    <scope>NUCLEOTIDE SEQUENCE [LARGE SCALE GENOMIC DNA]</scope>
    <source>
        <strain evidence="1 2">DSM 108282</strain>
    </source>
</reference>